<feature type="region of interest" description="Disordered" evidence="1">
    <location>
        <begin position="246"/>
        <end position="334"/>
    </location>
</feature>
<proteinExistence type="predicted"/>
<keyword evidence="3" id="KW-1185">Reference proteome</keyword>
<evidence type="ECO:0000256" key="1">
    <source>
        <dbReference type="SAM" id="MobiDB-lite"/>
    </source>
</evidence>
<name>A0ABN1F964_9PROT</name>
<dbReference type="RefSeq" id="WP_343895623.1">
    <property type="nucleotide sequence ID" value="NZ_BAAAFZ010000031.1"/>
</dbReference>
<feature type="compositionally biased region" description="Gly residues" evidence="1">
    <location>
        <begin position="263"/>
        <end position="308"/>
    </location>
</feature>
<protein>
    <recommendedName>
        <fullName evidence="4">PE-PGRS family protein</fullName>
    </recommendedName>
</protein>
<sequence length="369" mass="36045">MAQYADDFENGSYAGQGGAPFTQEADSTTVDGGNSQFVVEYRYGEDGGAADVDINGGNSQFVIRVDGSSGGNTITVDGGNNQFVVALEDLLGGGNVVDVKGGNNQFVVVFDYASGEAIGDVVKVEGDNNRYGVAYDYNAIGGEAGFTGESGGGPVNFTGGQAEGQGGFGGQQGGGEGGNPFAGGFGGGQQQGGEGGGAAAGGAGGGDLASLLRQSPFGRLTEIEGGTEAFAQAIAARSAADEAAGVSNPFGEIAPGQNPFSGLGQGGQQQGGNPFAGGFGGQQGGGEGGSEGGGGNPFAGAGGAGFFGPPGRSEDPDYVYDNAQAGQGGSLEEGLAASPFSPLLELPGYTVEDLVTALDGNPNYNQDIA</sequence>
<evidence type="ECO:0008006" key="4">
    <source>
        <dbReference type="Google" id="ProtNLM"/>
    </source>
</evidence>
<feature type="compositionally biased region" description="Gly residues" evidence="1">
    <location>
        <begin position="161"/>
        <end position="203"/>
    </location>
</feature>
<feature type="region of interest" description="Disordered" evidence="1">
    <location>
        <begin position="151"/>
        <end position="203"/>
    </location>
</feature>
<feature type="region of interest" description="Disordered" evidence="1">
    <location>
        <begin position="1"/>
        <end position="30"/>
    </location>
</feature>
<gene>
    <name evidence="2" type="ORF">GCM10009416_24900</name>
</gene>
<dbReference type="EMBL" id="BAAAFZ010000031">
    <property type="protein sequence ID" value="GAA0585539.1"/>
    <property type="molecule type" value="Genomic_DNA"/>
</dbReference>
<dbReference type="Proteomes" id="UP001501588">
    <property type="component" value="Unassembled WGS sequence"/>
</dbReference>
<comment type="caution">
    <text evidence="2">The sequence shown here is derived from an EMBL/GenBank/DDBJ whole genome shotgun (WGS) entry which is preliminary data.</text>
</comment>
<organism evidence="2 3">
    <name type="scientific">Craurococcus roseus</name>
    <dbReference type="NCBI Taxonomy" id="77585"/>
    <lineage>
        <taxon>Bacteria</taxon>
        <taxon>Pseudomonadati</taxon>
        <taxon>Pseudomonadota</taxon>
        <taxon>Alphaproteobacteria</taxon>
        <taxon>Acetobacterales</taxon>
        <taxon>Acetobacteraceae</taxon>
        <taxon>Craurococcus</taxon>
    </lineage>
</organism>
<accession>A0ABN1F964</accession>
<reference evidence="2 3" key="1">
    <citation type="journal article" date="2019" name="Int. J. Syst. Evol. Microbiol.">
        <title>The Global Catalogue of Microorganisms (GCM) 10K type strain sequencing project: providing services to taxonomists for standard genome sequencing and annotation.</title>
        <authorList>
            <consortium name="The Broad Institute Genomics Platform"/>
            <consortium name="The Broad Institute Genome Sequencing Center for Infectious Disease"/>
            <person name="Wu L."/>
            <person name="Ma J."/>
        </authorList>
    </citation>
    <scope>NUCLEOTIDE SEQUENCE [LARGE SCALE GENOMIC DNA]</scope>
    <source>
        <strain evidence="2 3">JCM 9933</strain>
    </source>
</reference>
<evidence type="ECO:0000313" key="3">
    <source>
        <dbReference type="Proteomes" id="UP001501588"/>
    </source>
</evidence>
<evidence type="ECO:0000313" key="2">
    <source>
        <dbReference type="EMBL" id="GAA0585539.1"/>
    </source>
</evidence>